<dbReference type="EMBL" id="BMAO01017334">
    <property type="protein sequence ID" value="GFR14963.1"/>
    <property type="molecule type" value="Genomic_DNA"/>
</dbReference>
<sequence>MITAAQYLDSIYEFLNIQTALEDSTNKLGFIKDGAWPYRTEAVFHFLSDRATTLELRMHTQSGMELSPHSPHLIPRDVFLWFNAMCIVTIHTL</sequence>
<dbReference type="AlphaFoldDB" id="A0A8X6J8J4"/>
<organism evidence="1 2">
    <name type="scientific">Trichonephila clavata</name>
    <name type="common">Joro spider</name>
    <name type="synonym">Nephila clavata</name>
    <dbReference type="NCBI Taxonomy" id="2740835"/>
    <lineage>
        <taxon>Eukaryota</taxon>
        <taxon>Metazoa</taxon>
        <taxon>Ecdysozoa</taxon>
        <taxon>Arthropoda</taxon>
        <taxon>Chelicerata</taxon>
        <taxon>Arachnida</taxon>
        <taxon>Araneae</taxon>
        <taxon>Araneomorphae</taxon>
        <taxon>Entelegynae</taxon>
        <taxon>Araneoidea</taxon>
        <taxon>Nephilidae</taxon>
        <taxon>Trichonephila</taxon>
    </lineage>
</organism>
<gene>
    <name evidence="1" type="ORF">TNCT_283851</name>
</gene>
<comment type="caution">
    <text evidence="1">The sequence shown here is derived from an EMBL/GenBank/DDBJ whole genome shotgun (WGS) entry which is preliminary data.</text>
</comment>
<name>A0A8X6J8J4_TRICU</name>
<evidence type="ECO:0000313" key="1">
    <source>
        <dbReference type="EMBL" id="GFR14963.1"/>
    </source>
</evidence>
<keyword evidence="2" id="KW-1185">Reference proteome</keyword>
<reference evidence="1" key="1">
    <citation type="submission" date="2020-07" db="EMBL/GenBank/DDBJ databases">
        <title>Multicomponent nature underlies the extraordinary mechanical properties of spider dragline silk.</title>
        <authorList>
            <person name="Kono N."/>
            <person name="Nakamura H."/>
            <person name="Mori M."/>
            <person name="Yoshida Y."/>
            <person name="Ohtoshi R."/>
            <person name="Malay A.D."/>
            <person name="Moran D.A.P."/>
            <person name="Tomita M."/>
            <person name="Numata K."/>
            <person name="Arakawa K."/>
        </authorList>
    </citation>
    <scope>NUCLEOTIDE SEQUENCE</scope>
</reference>
<protein>
    <submittedName>
        <fullName evidence="1">Uncharacterized protein</fullName>
    </submittedName>
</protein>
<accession>A0A8X6J8J4</accession>
<proteinExistence type="predicted"/>
<evidence type="ECO:0000313" key="2">
    <source>
        <dbReference type="Proteomes" id="UP000887116"/>
    </source>
</evidence>
<dbReference type="Proteomes" id="UP000887116">
    <property type="component" value="Unassembled WGS sequence"/>
</dbReference>